<accession>A0A5J4KXG8</accession>
<name>A0A5J4KXG8_9CHLR</name>
<sequence>MGKPEVLRSSPQIPYQEIRLLWFCDYWDGPLSGVCFYWGQRYWFEAIEPEKDNYGYPRTMGVYILSAEDLQSEEESQRRFQQYVGMHTTYDDPENCSVEEPPRSGEDREKFYSWSKQQPKRDYRHNEMVGWFEV</sequence>
<dbReference type="EMBL" id="BKZW01000002">
    <property type="protein sequence ID" value="GER89886.1"/>
    <property type="molecule type" value="Genomic_DNA"/>
</dbReference>
<protein>
    <submittedName>
        <fullName evidence="2">Uncharacterized protein</fullName>
    </submittedName>
</protein>
<evidence type="ECO:0000313" key="3">
    <source>
        <dbReference type="Proteomes" id="UP000326912"/>
    </source>
</evidence>
<comment type="caution">
    <text evidence="2">The sequence shown here is derived from an EMBL/GenBank/DDBJ whole genome shotgun (WGS) entry which is preliminary data.</text>
</comment>
<feature type="compositionally biased region" description="Basic and acidic residues" evidence="1">
    <location>
        <begin position="100"/>
        <end position="111"/>
    </location>
</feature>
<dbReference type="Proteomes" id="UP000326912">
    <property type="component" value="Unassembled WGS sequence"/>
</dbReference>
<feature type="region of interest" description="Disordered" evidence="1">
    <location>
        <begin position="89"/>
        <end position="111"/>
    </location>
</feature>
<proteinExistence type="predicted"/>
<evidence type="ECO:0000313" key="2">
    <source>
        <dbReference type="EMBL" id="GER89886.1"/>
    </source>
</evidence>
<evidence type="ECO:0000256" key="1">
    <source>
        <dbReference type="SAM" id="MobiDB-lite"/>
    </source>
</evidence>
<organism evidence="2 3">
    <name type="scientific">Dictyobacter vulcani</name>
    <dbReference type="NCBI Taxonomy" id="2607529"/>
    <lineage>
        <taxon>Bacteria</taxon>
        <taxon>Bacillati</taxon>
        <taxon>Chloroflexota</taxon>
        <taxon>Ktedonobacteria</taxon>
        <taxon>Ktedonobacterales</taxon>
        <taxon>Dictyobacteraceae</taxon>
        <taxon>Dictyobacter</taxon>
    </lineage>
</organism>
<keyword evidence="3" id="KW-1185">Reference proteome</keyword>
<reference evidence="2 3" key="1">
    <citation type="submission" date="2019-10" db="EMBL/GenBank/DDBJ databases">
        <title>Dictyobacter vulcani sp. nov., within the class Ktedonobacteria, isolated from soil of volcanic Mt. Zao.</title>
        <authorList>
            <person name="Zheng Y."/>
            <person name="Wang C.M."/>
            <person name="Sakai Y."/>
            <person name="Abe K."/>
            <person name="Yokota A."/>
            <person name="Yabe S."/>
        </authorList>
    </citation>
    <scope>NUCLEOTIDE SEQUENCE [LARGE SCALE GENOMIC DNA]</scope>
    <source>
        <strain evidence="2 3">W12</strain>
    </source>
</reference>
<gene>
    <name evidence="2" type="ORF">KDW_40480</name>
</gene>
<dbReference type="AlphaFoldDB" id="A0A5J4KXG8"/>